<dbReference type="Gene3D" id="2.160.20.10">
    <property type="entry name" value="Single-stranded right-handed beta-helix, Pectin lyase-like"/>
    <property type="match status" value="1"/>
</dbReference>
<proteinExistence type="predicted"/>
<reference evidence="4" key="1">
    <citation type="journal article" date="2021" name="PeerJ">
        <title>Extensive microbial diversity within the chicken gut microbiome revealed by metagenomics and culture.</title>
        <authorList>
            <person name="Gilroy R."/>
            <person name="Ravi A."/>
            <person name="Getino M."/>
            <person name="Pursley I."/>
            <person name="Horton D.L."/>
            <person name="Alikhan N.F."/>
            <person name="Baker D."/>
            <person name="Gharbi K."/>
            <person name="Hall N."/>
            <person name="Watson M."/>
            <person name="Adriaenssens E.M."/>
            <person name="Foster-Nyarko E."/>
            <person name="Jarju S."/>
            <person name="Secka A."/>
            <person name="Antonio M."/>
            <person name="Oren A."/>
            <person name="Chaudhuri R.R."/>
            <person name="La Ragione R."/>
            <person name="Hildebrand F."/>
            <person name="Pallen M.J."/>
        </authorList>
    </citation>
    <scope>NUCLEOTIDE SEQUENCE</scope>
    <source>
        <strain evidence="4">ChiGjej4B4-7305</strain>
    </source>
</reference>
<evidence type="ECO:0000313" key="5">
    <source>
        <dbReference type="Proteomes" id="UP000824037"/>
    </source>
</evidence>
<dbReference type="Proteomes" id="UP000824037">
    <property type="component" value="Unassembled WGS sequence"/>
</dbReference>
<dbReference type="AlphaFoldDB" id="A0A9D2J296"/>
<dbReference type="Pfam" id="PF17957">
    <property type="entry name" value="Big_7"/>
    <property type="match status" value="1"/>
</dbReference>
<accession>A0A9D2J296</accession>
<dbReference type="InterPro" id="IPR012334">
    <property type="entry name" value="Pectin_lyas_fold"/>
</dbReference>
<dbReference type="InterPro" id="IPR006311">
    <property type="entry name" value="TAT_signal"/>
</dbReference>
<dbReference type="EMBL" id="DXBY01000019">
    <property type="protein sequence ID" value="HIZ34310.1"/>
    <property type="molecule type" value="Genomic_DNA"/>
</dbReference>
<keyword evidence="1" id="KW-0479">Metal-binding</keyword>
<keyword evidence="2" id="KW-0325">Glycoprotein</keyword>
<feature type="compositionally biased region" description="Basic and acidic residues" evidence="3">
    <location>
        <begin position="425"/>
        <end position="434"/>
    </location>
</feature>
<dbReference type="InterPro" id="IPR052063">
    <property type="entry name" value="Polysaccharide_Lyase_1"/>
</dbReference>
<evidence type="ECO:0008006" key="6">
    <source>
        <dbReference type="Google" id="ProtNLM"/>
    </source>
</evidence>
<feature type="region of interest" description="Disordered" evidence="3">
    <location>
        <begin position="410"/>
        <end position="434"/>
    </location>
</feature>
<sequence length="771" mass="82633">MTTAQGSGLSRRGLIAGAAMAGTALTALEQLGRSRASAEPDVPSADPINYADPPPQPAAVIGNTVPAFPGAEGAGKLTTGGRGGEVYEVTTLADSGEGSLREAVSGDNRIVVFRVGGTIELESGLDVSGSNLTIAGQTAPGDGISVINNEFEIKGDNIIIRYLRVRAGDTMGTPIDTFKGEGRRNLVIDHCSVSWGVDECFSLYGNYDVTVQYCLLAEGLTMSAHEKGRHGYGGLWGGQNVTYHHNLLIHQGGRNPRYSFVEDMKQLVDQRYNVIYNHGFTTAYGGEWAEGINMVGNYYKPGPATLAGVASKILSADRGGSWYVAENLVEGAEDVTADNELGIEFPPGGIDLRAEPVRFADSLPDRTAEEAYEEVLADVGCNIPRYDSVDARLLADVRNGTGRLINSQNEVGGFPVIDGGEPPVDSDHDGIPDDWETEHGLDPEDPDDAAELADDGSGYTNLEVYLNSLTSTGPSPSVSITSPEPHRVFTSTAERQQVTITAQAEGADGAAIESVEFFVNEELVGTATSAPFEFTWPAATDGTYYLVARARDSRGAKTDSTGTPIHVNQTSDLGAWTSTDIGDVAIPGSAFIDPVTNDVVLKGAGKIQGRTDAFQFLHQRLPAGENDVIELVARIDGIDRTYEGAYAGLMIRESLEPDSPYFTGGLSWVASGYKGIVSRISYSGDEASVGPYPWEDEELDVQAYWLRILKRGTEFECHLGTDSLQWTRIGYERIPMRSDRMYIGLAVDANKEANAIEHYTVGRFSALRLHG</sequence>
<dbReference type="PROSITE" id="PS51318">
    <property type="entry name" value="TAT"/>
    <property type="match status" value="1"/>
</dbReference>
<dbReference type="InterPro" id="IPR013783">
    <property type="entry name" value="Ig-like_fold"/>
</dbReference>
<name>A0A9D2J296_9MICO</name>
<comment type="caution">
    <text evidence="4">The sequence shown here is derived from an EMBL/GenBank/DDBJ whole genome shotgun (WGS) entry which is preliminary data.</text>
</comment>
<dbReference type="InterPro" id="IPR011050">
    <property type="entry name" value="Pectin_lyase_fold/virulence"/>
</dbReference>
<gene>
    <name evidence="4" type="ORF">H9815_00920</name>
</gene>
<evidence type="ECO:0000256" key="2">
    <source>
        <dbReference type="ARBA" id="ARBA00023180"/>
    </source>
</evidence>
<dbReference type="SUPFAM" id="SSF51126">
    <property type="entry name" value="Pectin lyase-like"/>
    <property type="match status" value="1"/>
</dbReference>
<evidence type="ECO:0000256" key="1">
    <source>
        <dbReference type="ARBA" id="ARBA00022723"/>
    </source>
</evidence>
<dbReference type="Gene3D" id="2.60.40.10">
    <property type="entry name" value="Immunoglobulins"/>
    <property type="match status" value="1"/>
</dbReference>
<reference evidence="4" key="2">
    <citation type="submission" date="2021-04" db="EMBL/GenBank/DDBJ databases">
        <authorList>
            <person name="Gilroy R."/>
        </authorList>
    </citation>
    <scope>NUCLEOTIDE SEQUENCE</scope>
    <source>
        <strain evidence="4">ChiGjej4B4-7305</strain>
    </source>
</reference>
<evidence type="ECO:0000313" key="4">
    <source>
        <dbReference type="EMBL" id="HIZ34310.1"/>
    </source>
</evidence>
<dbReference type="GO" id="GO:0005975">
    <property type="term" value="P:carbohydrate metabolic process"/>
    <property type="evidence" value="ECO:0007669"/>
    <property type="project" value="UniProtKB-ARBA"/>
</dbReference>
<protein>
    <recommendedName>
        <fullName evidence="6">Pectate lyase</fullName>
    </recommendedName>
</protein>
<dbReference type="GO" id="GO:0046872">
    <property type="term" value="F:metal ion binding"/>
    <property type="evidence" value="ECO:0007669"/>
    <property type="project" value="UniProtKB-KW"/>
</dbReference>
<evidence type="ECO:0000256" key="3">
    <source>
        <dbReference type="SAM" id="MobiDB-lite"/>
    </source>
</evidence>
<dbReference type="PANTHER" id="PTHR42970">
    <property type="entry name" value="PECTATE LYASE C-RELATED"/>
    <property type="match status" value="1"/>
</dbReference>
<organism evidence="4 5">
    <name type="scientific">Candidatus Ruania gallistercoris</name>
    <dbReference type="NCBI Taxonomy" id="2838746"/>
    <lineage>
        <taxon>Bacteria</taxon>
        <taxon>Bacillati</taxon>
        <taxon>Actinomycetota</taxon>
        <taxon>Actinomycetes</taxon>
        <taxon>Micrococcales</taxon>
        <taxon>Ruaniaceae</taxon>
        <taxon>Ruania</taxon>
    </lineage>
</organism>
<dbReference type="PANTHER" id="PTHR42970:SF1">
    <property type="entry name" value="PECTATE LYASE C-RELATED"/>
    <property type="match status" value="1"/>
</dbReference>